<evidence type="ECO:0000256" key="2">
    <source>
        <dbReference type="ARBA" id="ARBA00022840"/>
    </source>
</evidence>
<organism evidence="4 5">
    <name type="scientific">Alicyclobacillus mali</name>
    <name type="common">ex Roth et al. 2021</name>
    <dbReference type="NCBI Taxonomy" id="1123961"/>
    <lineage>
        <taxon>Bacteria</taxon>
        <taxon>Bacillati</taxon>
        <taxon>Bacillota</taxon>
        <taxon>Bacilli</taxon>
        <taxon>Bacillales</taxon>
        <taxon>Alicyclobacillaceae</taxon>
        <taxon>Alicyclobacillus</taxon>
    </lineage>
</organism>
<keyword evidence="2" id="KW-0067">ATP-binding</keyword>
<dbReference type="Gene3D" id="3.40.50.300">
    <property type="entry name" value="P-loop containing nucleotide triphosphate hydrolases"/>
    <property type="match status" value="1"/>
</dbReference>
<dbReference type="NCBIfam" id="TIGR02858">
    <property type="entry name" value="spore_III_AA"/>
    <property type="match status" value="1"/>
</dbReference>
<dbReference type="InterPro" id="IPR014217">
    <property type="entry name" value="Spore_III_AA"/>
</dbReference>
<accession>A0ABS0F642</accession>
<keyword evidence="1" id="KW-0547">Nucleotide-binding</keyword>
<dbReference type="PANTHER" id="PTHR20953">
    <property type="entry name" value="KINASE-RELATED"/>
    <property type="match status" value="1"/>
</dbReference>
<gene>
    <name evidence="4" type="primary">spoIIIAA</name>
    <name evidence="4" type="ORF">IW967_12730</name>
</gene>
<dbReference type="Proteomes" id="UP000642910">
    <property type="component" value="Unassembled WGS sequence"/>
</dbReference>
<name>A0ABS0F642_9BACL</name>
<dbReference type="SMART" id="SM00382">
    <property type="entry name" value="AAA"/>
    <property type="match status" value="1"/>
</dbReference>
<dbReference type="SUPFAM" id="SSF52540">
    <property type="entry name" value="P-loop containing nucleoside triphosphate hydrolases"/>
    <property type="match status" value="1"/>
</dbReference>
<dbReference type="EMBL" id="JADPKZ010000047">
    <property type="protein sequence ID" value="MBF8378721.1"/>
    <property type="molecule type" value="Genomic_DNA"/>
</dbReference>
<feature type="domain" description="AAA+ ATPase" evidence="3">
    <location>
        <begin position="162"/>
        <end position="297"/>
    </location>
</feature>
<proteinExistence type="predicted"/>
<dbReference type="RefSeq" id="WP_067848192.1">
    <property type="nucleotide sequence ID" value="NZ_JADPKZ010000047.1"/>
</dbReference>
<evidence type="ECO:0000313" key="4">
    <source>
        <dbReference type="EMBL" id="MBF8378721.1"/>
    </source>
</evidence>
<sequence length="335" mass="36364">MSVANSNRPKVVIEQVLAVLPLEVARWLEALSDVWLDELEEIRLRVGQPVELCLRQRSAFLGSDGTLAQSLDASMRISAGALAQVLQRLTQFSRYAVEEDMRQGYVTLPGGHRVGIAGRAVVEAGRVRAFRHVTSLNIRISRDRPGVAASVLPALYDRASRRPLSSLIVSPPQCGKTTLVRDVARRFSYGGFAPGDHGMKVAVIDERSEIAGSVDGIPQFDLGPRADVLDGCPKAEGMMMAIRSLSPHVVVTDEIGRTEDAEAVLEASLAGVAVVATAHAASLDAWRRRPWMERLFLARAFDRYVVLSRRKGPGTVEAILDAEGRVIGRGGVEAR</sequence>
<dbReference type="Pfam" id="PF19568">
    <property type="entry name" value="Spore_III_AA"/>
    <property type="match status" value="1"/>
</dbReference>
<reference evidence="4 5" key="1">
    <citation type="submission" date="2020-11" db="EMBL/GenBank/DDBJ databases">
        <title>Genomic insight of Alicyclobacillus mali FL 18 reveals a new arsenic-resistant strain, with potential in environmental biotechnology.</title>
        <authorList>
            <person name="Fiorentino G."/>
            <person name="Gallo G."/>
            <person name="Aulitto M."/>
        </authorList>
    </citation>
    <scope>NUCLEOTIDE SEQUENCE [LARGE SCALE GENOMIC DNA]</scope>
    <source>
        <strain evidence="4 5">FL 18</strain>
    </source>
</reference>
<protein>
    <submittedName>
        <fullName evidence="4">Stage III sporulation protein AA</fullName>
    </submittedName>
</protein>
<dbReference type="InterPro" id="IPR027417">
    <property type="entry name" value="P-loop_NTPase"/>
</dbReference>
<keyword evidence="5" id="KW-1185">Reference proteome</keyword>
<comment type="caution">
    <text evidence="4">The sequence shown here is derived from an EMBL/GenBank/DDBJ whole genome shotgun (WGS) entry which is preliminary data.</text>
</comment>
<evidence type="ECO:0000313" key="5">
    <source>
        <dbReference type="Proteomes" id="UP000642910"/>
    </source>
</evidence>
<dbReference type="InterPro" id="IPR045735">
    <property type="entry name" value="Spore_III_AA_AAA+_ATPase"/>
</dbReference>
<dbReference type="InterPro" id="IPR003593">
    <property type="entry name" value="AAA+_ATPase"/>
</dbReference>
<dbReference type="PANTHER" id="PTHR20953:SF3">
    <property type="entry name" value="P-LOOP CONTAINING NUCLEOSIDE TRIPHOSPHATE HYDROLASES SUPERFAMILY PROTEIN"/>
    <property type="match status" value="1"/>
</dbReference>
<evidence type="ECO:0000256" key="1">
    <source>
        <dbReference type="ARBA" id="ARBA00022741"/>
    </source>
</evidence>
<evidence type="ECO:0000259" key="3">
    <source>
        <dbReference type="SMART" id="SM00382"/>
    </source>
</evidence>